<proteinExistence type="predicted"/>
<evidence type="ECO:0000313" key="3">
    <source>
        <dbReference type="Proteomes" id="UP000799537"/>
    </source>
</evidence>
<evidence type="ECO:0000256" key="1">
    <source>
        <dbReference type="SAM" id="SignalP"/>
    </source>
</evidence>
<dbReference type="GeneID" id="54567433"/>
<keyword evidence="3" id="KW-1185">Reference proteome</keyword>
<sequence>MKFVLATAGLSLSLTSAFHIPEGIQDGVYSVHVYPNGTEEHNRLPNPSPLGSALQLRKRQGEFYGGPQCYGGDEGGELNHGDTDAANAALQNQCGYGANINYGDDFYSIYGCTVAYACNFYDNSNAPAGANDDYTTCFADCSVHANQIITSGCGEYQPGSIQDNLYEVAYGYENFCSSRGSNFCGRGTG</sequence>
<feature type="chain" id="PRO_5025564385" description="WSC domain-containing protein" evidence="1">
    <location>
        <begin position="18"/>
        <end position="189"/>
    </location>
</feature>
<evidence type="ECO:0000313" key="2">
    <source>
        <dbReference type="EMBL" id="KAF2161054.1"/>
    </source>
</evidence>
<accession>A0A6A6C1W9</accession>
<protein>
    <recommendedName>
        <fullName evidence="4">WSC domain-containing protein</fullName>
    </recommendedName>
</protein>
<reference evidence="2" key="1">
    <citation type="journal article" date="2020" name="Stud. Mycol.">
        <title>101 Dothideomycetes genomes: a test case for predicting lifestyles and emergence of pathogens.</title>
        <authorList>
            <person name="Haridas S."/>
            <person name="Albert R."/>
            <person name="Binder M."/>
            <person name="Bloem J."/>
            <person name="Labutti K."/>
            <person name="Salamov A."/>
            <person name="Andreopoulos B."/>
            <person name="Baker S."/>
            <person name="Barry K."/>
            <person name="Bills G."/>
            <person name="Bluhm B."/>
            <person name="Cannon C."/>
            <person name="Castanera R."/>
            <person name="Culley D."/>
            <person name="Daum C."/>
            <person name="Ezra D."/>
            <person name="Gonzalez J."/>
            <person name="Henrissat B."/>
            <person name="Kuo A."/>
            <person name="Liang C."/>
            <person name="Lipzen A."/>
            <person name="Lutzoni F."/>
            <person name="Magnuson J."/>
            <person name="Mondo S."/>
            <person name="Nolan M."/>
            <person name="Ohm R."/>
            <person name="Pangilinan J."/>
            <person name="Park H.-J."/>
            <person name="Ramirez L."/>
            <person name="Alfaro M."/>
            <person name="Sun H."/>
            <person name="Tritt A."/>
            <person name="Yoshinaga Y."/>
            <person name="Zwiers L.-H."/>
            <person name="Turgeon B."/>
            <person name="Goodwin S."/>
            <person name="Spatafora J."/>
            <person name="Crous P."/>
            <person name="Grigoriev I."/>
        </authorList>
    </citation>
    <scope>NUCLEOTIDE SEQUENCE</scope>
    <source>
        <strain evidence="2">ATCC 36951</strain>
    </source>
</reference>
<gene>
    <name evidence="2" type="ORF">M409DRAFT_59336</name>
</gene>
<name>A0A6A6C1W9_ZASCE</name>
<dbReference type="EMBL" id="ML993621">
    <property type="protein sequence ID" value="KAF2161054.1"/>
    <property type="molecule type" value="Genomic_DNA"/>
</dbReference>
<keyword evidence="1" id="KW-0732">Signal</keyword>
<dbReference type="AlphaFoldDB" id="A0A6A6C1W9"/>
<evidence type="ECO:0008006" key="4">
    <source>
        <dbReference type="Google" id="ProtNLM"/>
    </source>
</evidence>
<organism evidence="2 3">
    <name type="scientific">Zasmidium cellare ATCC 36951</name>
    <dbReference type="NCBI Taxonomy" id="1080233"/>
    <lineage>
        <taxon>Eukaryota</taxon>
        <taxon>Fungi</taxon>
        <taxon>Dikarya</taxon>
        <taxon>Ascomycota</taxon>
        <taxon>Pezizomycotina</taxon>
        <taxon>Dothideomycetes</taxon>
        <taxon>Dothideomycetidae</taxon>
        <taxon>Mycosphaerellales</taxon>
        <taxon>Mycosphaerellaceae</taxon>
        <taxon>Zasmidium</taxon>
    </lineage>
</organism>
<dbReference type="RefSeq" id="XP_033661943.1">
    <property type="nucleotide sequence ID" value="XM_033814161.1"/>
</dbReference>
<feature type="signal peptide" evidence="1">
    <location>
        <begin position="1"/>
        <end position="17"/>
    </location>
</feature>
<dbReference type="Proteomes" id="UP000799537">
    <property type="component" value="Unassembled WGS sequence"/>
</dbReference>
<dbReference type="OrthoDB" id="5006988at2759"/>